<evidence type="ECO:0000256" key="2">
    <source>
        <dbReference type="ARBA" id="ARBA00006434"/>
    </source>
</evidence>
<comment type="catalytic activity">
    <reaction evidence="12">
        <text>L-proline(in) + Na(+)(in) = L-proline(out) + Na(+)(out)</text>
        <dbReference type="Rhea" id="RHEA:28967"/>
        <dbReference type="ChEBI" id="CHEBI:29101"/>
        <dbReference type="ChEBI" id="CHEBI:60039"/>
    </reaction>
</comment>
<evidence type="ECO:0000256" key="10">
    <source>
        <dbReference type="ARBA" id="ARBA00023136"/>
    </source>
</evidence>
<dbReference type="Gene3D" id="1.20.1730.10">
    <property type="entry name" value="Sodium/glucose cotransporter"/>
    <property type="match status" value="1"/>
</dbReference>
<dbReference type="GO" id="GO:0005886">
    <property type="term" value="C:plasma membrane"/>
    <property type="evidence" value="ECO:0007669"/>
    <property type="project" value="UniProtKB-SubCell"/>
</dbReference>
<evidence type="ECO:0000256" key="8">
    <source>
        <dbReference type="ARBA" id="ARBA00023053"/>
    </source>
</evidence>
<comment type="caution">
    <text evidence="15">The sequence shown here is derived from an EMBL/GenBank/DDBJ whole genome shotgun (WGS) entry which is preliminary data.</text>
</comment>
<feature type="transmembrane region" description="Helical" evidence="14">
    <location>
        <begin position="246"/>
        <end position="264"/>
    </location>
</feature>
<accession>A0A429X8F9</accession>
<reference evidence="15 16" key="1">
    <citation type="submission" date="2018-12" db="EMBL/GenBank/DDBJ databases">
        <authorList>
            <person name="Sun L."/>
            <person name="Chen Z."/>
        </authorList>
    </citation>
    <scope>NUCLEOTIDE SEQUENCE [LARGE SCALE GENOMIC DNA]</scope>
    <source>
        <strain evidence="15 16">LMG 29736</strain>
    </source>
</reference>
<dbReference type="PROSITE" id="PS50283">
    <property type="entry name" value="NA_SOLUT_SYMP_3"/>
    <property type="match status" value="1"/>
</dbReference>
<dbReference type="InterPro" id="IPR050277">
    <property type="entry name" value="Sodium:Solute_Symporter"/>
</dbReference>
<evidence type="ECO:0000256" key="12">
    <source>
        <dbReference type="ARBA" id="ARBA00033708"/>
    </source>
</evidence>
<feature type="transmembrane region" description="Helical" evidence="14">
    <location>
        <begin position="45"/>
        <end position="64"/>
    </location>
</feature>
<dbReference type="GO" id="GO:0006814">
    <property type="term" value="P:sodium ion transport"/>
    <property type="evidence" value="ECO:0007669"/>
    <property type="project" value="UniProtKB-KW"/>
</dbReference>
<evidence type="ECO:0000256" key="3">
    <source>
        <dbReference type="ARBA" id="ARBA00022448"/>
    </source>
</evidence>
<dbReference type="InterPro" id="IPR038377">
    <property type="entry name" value="Na/Glc_symporter_sf"/>
</dbReference>
<feature type="transmembrane region" description="Helical" evidence="14">
    <location>
        <begin position="285"/>
        <end position="310"/>
    </location>
</feature>
<evidence type="ECO:0000256" key="9">
    <source>
        <dbReference type="ARBA" id="ARBA00023065"/>
    </source>
</evidence>
<feature type="transmembrane region" description="Helical" evidence="14">
    <location>
        <begin position="330"/>
        <end position="359"/>
    </location>
</feature>
<feature type="transmembrane region" description="Helical" evidence="14">
    <location>
        <begin position="518"/>
        <end position="537"/>
    </location>
</feature>
<evidence type="ECO:0000256" key="4">
    <source>
        <dbReference type="ARBA" id="ARBA00022475"/>
    </source>
</evidence>
<feature type="transmembrane region" description="Helical" evidence="14">
    <location>
        <begin position="557"/>
        <end position="578"/>
    </location>
</feature>
<feature type="transmembrane region" description="Helical" evidence="14">
    <location>
        <begin position="179"/>
        <end position="201"/>
    </location>
</feature>
<evidence type="ECO:0000256" key="1">
    <source>
        <dbReference type="ARBA" id="ARBA00004651"/>
    </source>
</evidence>
<keyword evidence="3" id="KW-0813">Transport</keyword>
<keyword evidence="8" id="KW-0915">Sodium</keyword>
<sequence>MNGESIVILTVGAIYLLGMLYIGYKVSKQLRSLDDYILGGRNLPWYVLTLTFAATVANTATVMGQPGFAYSTGFTYVFWAALSSSTIGTILLSRFGSRLRLMNLSTVGDLADARFGKSRRLEILLSVIQVSWSIFLIGMSLFGVALIIEVITGVSWAWSIGPIAVVTILYTMTGGLKAVVLTDAVQMVIILLGVSALFYMLSIKYGFFTGFITEYVGKSGFDLQAGAEGTTLFAGFTDLFTLPPEVTVFSLIAFILATSFWIPVDLGFIQRALAAKSFRESRKGVYSFFILDWLNAWILVIIGAYGVVLLPGLVNTDEVVIRLVRETLPLFGAALVVTAVAAAAMSTISTYLNAGSGIIVKNIILKIKSDLNNQMQIRLTRMFTVIIGLTAIVFAPFISANGIVIAAVGIQIILISALTPLVLLSLYWRKMTEKAAFWGCILTVAATLFMMIQVGGPYAAFGGEGYLGIPVIIWGVALAIILYVSISLVDASRGEDQMSPDCINMFNNSKTISNNKDLIVLSVIWGTLIILGLYRHFSGNLFAFPFLSGFGGTVTNIVFSLIALLTSGFGIYIIIRVFKYVKEDFMQKKEL</sequence>
<feature type="transmembrane region" description="Helical" evidence="14">
    <location>
        <begin position="76"/>
        <end position="95"/>
    </location>
</feature>
<comment type="similarity">
    <text evidence="2 13">Belongs to the sodium:solute symporter (SSF) (TC 2.A.21) family.</text>
</comment>
<dbReference type="PANTHER" id="PTHR48086">
    <property type="entry name" value="SODIUM/PROLINE SYMPORTER-RELATED"/>
    <property type="match status" value="1"/>
</dbReference>
<evidence type="ECO:0000256" key="5">
    <source>
        <dbReference type="ARBA" id="ARBA00022692"/>
    </source>
</evidence>
<dbReference type="PANTHER" id="PTHR48086:SF3">
    <property type="entry name" value="SODIUM_PROLINE SYMPORTER"/>
    <property type="match status" value="1"/>
</dbReference>
<dbReference type="InterPro" id="IPR001734">
    <property type="entry name" value="Na/solute_symporter"/>
</dbReference>
<keyword evidence="4" id="KW-1003">Cell membrane</keyword>
<evidence type="ECO:0000313" key="16">
    <source>
        <dbReference type="Proteomes" id="UP000287296"/>
    </source>
</evidence>
<feature type="transmembrane region" description="Helical" evidence="14">
    <location>
        <begin position="466"/>
        <end position="489"/>
    </location>
</feature>
<evidence type="ECO:0000256" key="6">
    <source>
        <dbReference type="ARBA" id="ARBA00022847"/>
    </source>
</evidence>
<dbReference type="Pfam" id="PF00474">
    <property type="entry name" value="SSF"/>
    <property type="match status" value="1"/>
</dbReference>
<evidence type="ECO:0000256" key="14">
    <source>
        <dbReference type="SAM" id="Phobius"/>
    </source>
</evidence>
<keyword evidence="6" id="KW-0769">Symport</keyword>
<protein>
    <submittedName>
        <fullName evidence="15">Sodium:solute symporter family protein</fullName>
    </submittedName>
</protein>
<feature type="transmembrane region" description="Helical" evidence="14">
    <location>
        <begin position="435"/>
        <end position="454"/>
    </location>
</feature>
<dbReference type="AlphaFoldDB" id="A0A429X8F9"/>
<evidence type="ECO:0000256" key="7">
    <source>
        <dbReference type="ARBA" id="ARBA00022989"/>
    </source>
</evidence>
<evidence type="ECO:0000256" key="13">
    <source>
        <dbReference type="RuleBase" id="RU362091"/>
    </source>
</evidence>
<name>A0A429X8F9_SIMTE</name>
<dbReference type="RefSeq" id="WP_120115923.1">
    <property type="nucleotide sequence ID" value="NZ_BORI01000008.1"/>
</dbReference>
<proteinExistence type="inferred from homology"/>
<feature type="transmembrane region" description="Helical" evidence="14">
    <location>
        <begin position="154"/>
        <end position="172"/>
    </location>
</feature>
<dbReference type="Proteomes" id="UP000287296">
    <property type="component" value="Unassembled WGS sequence"/>
</dbReference>
<feature type="transmembrane region" description="Helical" evidence="14">
    <location>
        <begin position="123"/>
        <end position="148"/>
    </location>
</feature>
<evidence type="ECO:0000256" key="11">
    <source>
        <dbReference type="ARBA" id="ARBA00023201"/>
    </source>
</evidence>
<dbReference type="EMBL" id="QYTW02000008">
    <property type="protein sequence ID" value="RST59745.1"/>
    <property type="molecule type" value="Genomic_DNA"/>
</dbReference>
<keyword evidence="7 14" id="KW-1133">Transmembrane helix</keyword>
<comment type="subcellular location">
    <subcellularLocation>
        <location evidence="1">Cell membrane</location>
        <topology evidence="1">Multi-pass membrane protein</topology>
    </subcellularLocation>
</comment>
<keyword evidence="10 14" id="KW-0472">Membrane</keyword>
<keyword evidence="9" id="KW-0406">Ion transport</keyword>
<feature type="transmembrane region" description="Helical" evidence="14">
    <location>
        <begin position="379"/>
        <end position="398"/>
    </location>
</feature>
<keyword evidence="11" id="KW-0739">Sodium transport</keyword>
<organism evidence="15 16">
    <name type="scientific">Siminovitchia terrae</name>
    <name type="common">Bacillus terrae</name>
    <dbReference type="NCBI Taxonomy" id="1914933"/>
    <lineage>
        <taxon>Bacteria</taxon>
        <taxon>Bacillati</taxon>
        <taxon>Bacillota</taxon>
        <taxon>Bacilli</taxon>
        <taxon>Bacillales</taxon>
        <taxon>Bacillaceae</taxon>
        <taxon>Siminovitchia</taxon>
    </lineage>
</organism>
<evidence type="ECO:0000313" key="15">
    <source>
        <dbReference type="EMBL" id="RST59745.1"/>
    </source>
</evidence>
<dbReference type="OrthoDB" id="9810181at2"/>
<gene>
    <name evidence="15" type="ORF">D5F11_010030</name>
</gene>
<feature type="transmembrane region" description="Helical" evidence="14">
    <location>
        <begin position="6"/>
        <end position="24"/>
    </location>
</feature>
<keyword evidence="5 14" id="KW-0812">Transmembrane</keyword>
<dbReference type="CDD" id="cd10322">
    <property type="entry name" value="SLC5sbd"/>
    <property type="match status" value="1"/>
</dbReference>
<feature type="transmembrane region" description="Helical" evidence="14">
    <location>
        <begin position="404"/>
        <end position="428"/>
    </location>
</feature>
<dbReference type="GO" id="GO:0015293">
    <property type="term" value="F:symporter activity"/>
    <property type="evidence" value="ECO:0007669"/>
    <property type="project" value="UniProtKB-KW"/>
</dbReference>